<evidence type="ECO:0008006" key="3">
    <source>
        <dbReference type="Google" id="ProtNLM"/>
    </source>
</evidence>
<sequence length="97" mass="10560">MTIPIRESSGPEAKTVALMALSWVLQDEDRAQRLLSLTGLEPDHLRHALGDPAVLASILDFLANHERDLLSASEALDLSPDIIVAARNRLAPPPDEM</sequence>
<dbReference type="Pfam" id="PF12096">
    <property type="entry name" value="DUF3572"/>
    <property type="match status" value="1"/>
</dbReference>
<reference evidence="1 2" key="1">
    <citation type="submission" date="2017-01" db="EMBL/GenBank/DDBJ databases">
        <title>Complete genome sequence of esterase-producing bacterium Croceicoccus marinus E4A9.</title>
        <authorList>
            <person name="Wu Y.-H."/>
            <person name="Cheng H."/>
            <person name="Xu L."/>
            <person name="Huo Y.-Y."/>
            <person name="Wang C.-S."/>
            <person name="Xu X.-W."/>
        </authorList>
    </citation>
    <scope>NUCLEOTIDE SEQUENCE [LARGE SCALE GENOMIC DNA]</scope>
    <source>
        <strain evidence="1 2">E4A9</strain>
    </source>
</reference>
<dbReference type="KEGG" id="cman:A9D14_00500"/>
<dbReference type="EMBL" id="CP019602">
    <property type="protein sequence ID" value="ARU14925.1"/>
    <property type="molecule type" value="Genomic_DNA"/>
</dbReference>
<organism evidence="1 2">
    <name type="scientific">Croceicoccus marinus</name>
    <dbReference type="NCBI Taxonomy" id="450378"/>
    <lineage>
        <taxon>Bacteria</taxon>
        <taxon>Pseudomonadati</taxon>
        <taxon>Pseudomonadota</taxon>
        <taxon>Alphaproteobacteria</taxon>
        <taxon>Sphingomonadales</taxon>
        <taxon>Erythrobacteraceae</taxon>
        <taxon>Croceicoccus</taxon>
    </lineage>
</organism>
<dbReference type="InterPro" id="IPR021955">
    <property type="entry name" value="DUF3572"/>
</dbReference>
<evidence type="ECO:0000313" key="1">
    <source>
        <dbReference type="EMBL" id="ARU14925.1"/>
    </source>
</evidence>
<gene>
    <name evidence="1" type="ORF">A9D14_00500</name>
</gene>
<proteinExistence type="predicted"/>
<accession>A0A1Z1F861</accession>
<dbReference type="AlphaFoldDB" id="A0A1Z1F861"/>
<protein>
    <recommendedName>
        <fullName evidence="3">DUF3572 family protein</fullName>
    </recommendedName>
</protein>
<dbReference type="STRING" id="450378.GCA_001661675_00101"/>
<evidence type="ECO:0000313" key="2">
    <source>
        <dbReference type="Proteomes" id="UP000195807"/>
    </source>
</evidence>
<dbReference type="Proteomes" id="UP000195807">
    <property type="component" value="Chromosome"/>
</dbReference>
<keyword evidence="2" id="KW-1185">Reference proteome</keyword>
<name>A0A1Z1F861_9SPHN</name>